<accession>A0A9P1JJQ5</accession>
<reference evidence="3" key="2">
    <citation type="journal article" date="2011" name="J. Biotechnol.">
        <title>Genome sequence of B. amyloliquefaciens type strain DSM7(T) reveals differences to plant-associated B. amyloliquefaciens FZB42.</title>
        <authorList>
            <person name="Ruckert C."/>
            <person name="Blom J."/>
            <person name="Chen X."/>
            <person name="Reva O."/>
            <person name="Borriss R."/>
        </authorList>
    </citation>
    <scope>NUCLEOTIDE SEQUENCE [LARGE SCALE GENOMIC DNA]</scope>
    <source>
        <strain evidence="3">DSM 7</strain>
    </source>
</reference>
<sequence>MKSGKIEDVILLDLFSNEKKPFPKKRPNIFMFEGDQKLLGSYLVLVFLLSSYPTHILKSMTDPGRRRRSF</sequence>
<evidence type="ECO:0000256" key="1">
    <source>
        <dbReference type="SAM" id="Phobius"/>
    </source>
</evidence>
<dbReference type="Proteomes" id="UP000006562">
    <property type="component" value="Chromosome"/>
</dbReference>
<keyword evidence="3" id="KW-1185">Reference proteome</keyword>
<dbReference type="KEGG" id="bao:BAMF_2880"/>
<organism evidence="2 3">
    <name type="scientific">Bacillus amyloliquefaciens (strain ATCC 23350 / DSM 7 / BCRC 11601 / CCUG 28519 / NBRC 15535 / NRRL B-14393 / F)</name>
    <dbReference type="NCBI Taxonomy" id="692420"/>
    <lineage>
        <taxon>Bacteria</taxon>
        <taxon>Bacillati</taxon>
        <taxon>Bacillota</taxon>
        <taxon>Bacilli</taxon>
        <taxon>Bacillales</taxon>
        <taxon>Bacillaceae</taxon>
        <taxon>Bacillus</taxon>
        <taxon>Bacillus amyloliquefaciens group</taxon>
    </lineage>
</organism>
<keyword evidence="1" id="KW-0472">Membrane</keyword>
<reference evidence="2 3" key="1">
    <citation type="journal article" date="2011" name="Int. J. Syst. Evol. Microbiol.">
        <title>Relationship of Bacillus amyloliquefaciens clades associated with strains DSM 7T and FZB42T: a proposal for Bacillus amyloliquefaciens subsp. amyloliquefaciens subsp. nov. and Bacillus amyloliquefaciens subsp. plantarum subsp. nov. based on complete genome sequence comparisons.</title>
        <authorList>
            <person name="Borriss R."/>
            <person name="Chen X.H."/>
            <person name="Rueckert C."/>
            <person name="Blom J."/>
            <person name="Becker A."/>
            <person name="Baumgarth B."/>
            <person name="Fan B."/>
            <person name="Pukall R."/>
            <person name="Schumann P."/>
            <person name="Sproer C."/>
            <person name="Junge H."/>
            <person name="Vater J."/>
            <person name="Puhler A."/>
            <person name="Klenk H.P."/>
        </authorList>
    </citation>
    <scope>NUCLEOTIDE SEQUENCE [LARGE SCALE GENOMIC DNA]</scope>
    <source>
        <strain evidence="3">DSM 7</strain>
    </source>
</reference>
<feature type="transmembrane region" description="Helical" evidence="1">
    <location>
        <begin position="39"/>
        <end position="57"/>
    </location>
</feature>
<proteinExistence type="predicted"/>
<keyword evidence="1" id="KW-0812">Transmembrane</keyword>
<gene>
    <name evidence="2" type="ordered locus">BAMF_2880</name>
</gene>
<dbReference type="EMBL" id="FN597644">
    <property type="protein sequence ID" value="CBI44006.1"/>
    <property type="molecule type" value="Genomic_DNA"/>
</dbReference>
<name>A0A9P1JJQ5_BACAS</name>
<keyword evidence="1" id="KW-1133">Transmembrane helix</keyword>
<dbReference type="AlphaFoldDB" id="A0A9P1JJQ5"/>
<evidence type="ECO:0000313" key="3">
    <source>
        <dbReference type="Proteomes" id="UP000006562"/>
    </source>
</evidence>
<protein>
    <submittedName>
        <fullName evidence="2">Uncharacterized protein</fullName>
    </submittedName>
</protein>
<evidence type="ECO:0000313" key="2">
    <source>
        <dbReference type="EMBL" id="CBI44006.1"/>
    </source>
</evidence>